<dbReference type="Pfam" id="PF17820">
    <property type="entry name" value="PDZ_6"/>
    <property type="match status" value="1"/>
</dbReference>
<dbReference type="InterPro" id="IPR014219">
    <property type="entry name" value="SpoIVB"/>
</dbReference>
<dbReference type="GO" id="GO:0016787">
    <property type="term" value="F:hydrolase activity"/>
    <property type="evidence" value="ECO:0007669"/>
    <property type="project" value="UniProtKB-KW"/>
</dbReference>
<dbReference type="Pfam" id="PF05580">
    <property type="entry name" value="Peptidase_S55"/>
    <property type="match status" value="1"/>
</dbReference>
<dbReference type="InterPro" id="IPR041489">
    <property type="entry name" value="PDZ_6"/>
</dbReference>
<gene>
    <name evidence="3" type="primary">spoIVB</name>
    <name evidence="3" type="ORF">KL86CLO1_12400</name>
</gene>
<sequence length="355" mass="37119">MKEEKQGPRPAARTVAAGLALVFALGFWGGPAAAAEVDRTVVPLGRAVGIKMFSDGVLVVGLSEIATADGAQAPARACGLREGDIITHINSEEVDTIEEVQEILQSSGDEKLSIRAMRGDKKVQMTVQAAQCSADGSYKLGAWIRDSMAGIGTMTFYDPDSGLFGALGHGISDVDTAMLMPLQSGSIMYAEVTGVEKGAAGAPGELHGAFKTDKDLGELYANTKSGVFGELVDDSLAGDAKPVEIASRSEVQVGKATILSNIAGNEVAEYEVEITRLYPENPSDTRNLMLKVTDQRLLETTGGIVQGMSGSPILQNGKLVGAVTHVLVNDPTQGYGILAENMLAQADSETSVKMS</sequence>
<dbReference type="AlphaFoldDB" id="A0A212K8S5"/>
<dbReference type="EC" id="3.4.21.-" evidence="3"/>
<proteinExistence type="predicted"/>
<feature type="chain" id="PRO_5012555603" evidence="1">
    <location>
        <begin position="35"/>
        <end position="355"/>
    </location>
</feature>
<dbReference type="InterPro" id="IPR001478">
    <property type="entry name" value="PDZ"/>
</dbReference>
<dbReference type="Gene3D" id="2.30.42.10">
    <property type="match status" value="1"/>
</dbReference>
<organism evidence="3">
    <name type="scientific">uncultured Eubacteriales bacterium</name>
    <dbReference type="NCBI Taxonomy" id="172733"/>
    <lineage>
        <taxon>Bacteria</taxon>
        <taxon>Bacillati</taxon>
        <taxon>Bacillota</taxon>
        <taxon>Clostridia</taxon>
        <taxon>Eubacteriales</taxon>
        <taxon>environmental samples</taxon>
    </lineage>
</organism>
<protein>
    <submittedName>
        <fullName evidence="3">SpoIVB peptidase</fullName>
        <ecNumber evidence="3">3.4.21.-</ecNumber>
    </submittedName>
</protein>
<dbReference type="InterPro" id="IPR036034">
    <property type="entry name" value="PDZ_sf"/>
</dbReference>
<evidence type="ECO:0000256" key="1">
    <source>
        <dbReference type="SAM" id="SignalP"/>
    </source>
</evidence>
<dbReference type="PROSITE" id="PS51494">
    <property type="entry name" value="SPOIVB"/>
    <property type="match status" value="1"/>
</dbReference>
<feature type="domain" description="Peptidase S55" evidence="2">
    <location>
        <begin position="121"/>
        <end position="355"/>
    </location>
</feature>
<reference evidence="3" key="1">
    <citation type="submission" date="2016-04" db="EMBL/GenBank/DDBJ databases">
        <authorList>
            <person name="Evans L.H."/>
            <person name="Alamgir A."/>
            <person name="Owens N."/>
            <person name="Weber N.D."/>
            <person name="Virtaneva K."/>
            <person name="Barbian K."/>
            <person name="Babar A."/>
            <person name="Rosenke K."/>
        </authorList>
    </citation>
    <scope>NUCLEOTIDE SEQUENCE</scope>
    <source>
        <strain evidence="3">86</strain>
    </source>
</reference>
<dbReference type="NCBIfam" id="TIGR02860">
    <property type="entry name" value="spore_IV_B"/>
    <property type="match status" value="1"/>
</dbReference>
<evidence type="ECO:0000259" key="2">
    <source>
        <dbReference type="PROSITE" id="PS51494"/>
    </source>
</evidence>
<dbReference type="InterPro" id="IPR008763">
    <property type="entry name" value="Peptidase_S55"/>
</dbReference>
<dbReference type="SMART" id="SM00228">
    <property type="entry name" value="PDZ"/>
    <property type="match status" value="1"/>
</dbReference>
<dbReference type="InterPro" id="IPR009003">
    <property type="entry name" value="Peptidase_S1_PA"/>
</dbReference>
<accession>A0A212K8S5</accession>
<dbReference type="SUPFAM" id="SSF50494">
    <property type="entry name" value="Trypsin-like serine proteases"/>
    <property type="match status" value="1"/>
</dbReference>
<name>A0A212K8S5_9FIRM</name>
<evidence type="ECO:0000313" key="3">
    <source>
        <dbReference type="EMBL" id="SBW08121.1"/>
    </source>
</evidence>
<dbReference type="EMBL" id="FLUN01000001">
    <property type="protein sequence ID" value="SBW08121.1"/>
    <property type="molecule type" value="Genomic_DNA"/>
</dbReference>
<feature type="signal peptide" evidence="1">
    <location>
        <begin position="1"/>
        <end position="34"/>
    </location>
</feature>
<dbReference type="SUPFAM" id="SSF50156">
    <property type="entry name" value="PDZ domain-like"/>
    <property type="match status" value="1"/>
</dbReference>
<keyword evidence="1" id="KW-0732">Signal</keyword>
<keyword evidence="3" id="KW-0378">Hydrolase</keyword>